<dbReference type="EMBL" id="CP036290">
    <property type="protein sequence ID" value="QDU83082.1"/>
    <property type="molecule type" value="Genomic_DNA"/>
</dbReference>
<dbReference type="AlphaFoldDB" id="A0A518CV35"/>
<keyword evidence="2" id="KW-1185">Reference proteome</keyword>
<gene>
    <name evidence="1" type="ORF">Pla163_01780</name>
</gene>
<dbReference type="Proteomes" id="UP000319342">
    <property type="component" value="Chromosome"/>
</dbReference>
<evidence type="ECO:0000313" key="2">
    <source>
        <dbReference type="Proteomes" id="UP000319342"/>
    </source>
</evidence>
<dbReference type="RefSeq" id="WP_419186170.1">
    <property type="nucleotide sequence ID" value="NZ_CP036290.1"/>
</dbReference>
<evidence type="ECO:0000313" key="1">
    <source>
        <dbReference type="EMBL" id="QDU83082.1"/>
    </source>
</evidence>
<sequence length="51" mass="5723">MKTLLHLDTQMARRQPWCGLRGSIHPSNTARSYVSCTANDQVGRIDEVPPD</sequence>
<name>A0A518CV35_9BACT</name>
<protein>
    <submittedName>
        <fullName evidence="1">Uncharacterized protein</fullName>
    </submittedName>
</protein>
<reference evidence="1 2" key="1">
    <citation type="submission" date="2019-02" db="EMBL/GenBank/DDBJ databases">
        <title>Deep-cultivation of Planctomycetes and their phenomic and genomic characterization uncovers novel biology.</title>
        <authorList>
            <person name="Wiegand S."/>
            <person name="Jogler M."/>
            <person name="Boedeker C."/>
            <person name="Pinto D."/>
            <person name="Vollmers J."/>
            <person name="Rivas-Marin E."/>
            <person name="Kohn T."/>
            <person name="Peeters S.H."/>
            <person name="Heuer A."/>
            <person name="Rast P."/>
            <person name="Oberbeckmann S."/>
            <person name="Bunk B."/>
            <person name="Jeske O."/>
            <person name="Meyerdierks A."/>
            <person name="Storesund J.E."/>
            <person name="Kallscheuer N."/>
            <person name="Luecker S."/>
            <person name="Lage O.M."/>
            <person name="Pohl T."/>
            <person name="Merkel B.J."/>
            <person name="Hornburger P."/>
            <person name="Mueller R.-W."/>
            <person name="Bruemmer F."/>
            <person name="Labrenz M."/>
            <person name="Spormann A.M."/>
            <person name="Op den Camp H."/>
            <person name="Overmann J."/>
            <person name="Amann R."/>
            <person name="Jetten M.S.M."/>
            <person name="Mascher T."/>
            <person name="Medema M.H."/>
            <person name="Devos D.P."/>
            <person name="Kaster A.-K."/>
            <person name="Ovreas L."/>
            <person name="Rohde M."/>
            <person name="Galperin M.Y."/>
            <person name="Jogler C."/>
        </authorList>
    </citation>
    <scope>NUCLEOTIDE SEQUENCE [LARGE SCALE GENOMIC DNA]</scope>
    <source>
        <strain evidence="1 2">Pla163</strain>
    </source>
</reference>
<accession>A0A518CV35</accession>
<proteinExistence type="predicted"/>
<organism evidence="1 2">
    <name type="scientific">Rohdeia mirabilis</name>
    <dbReference type="NCBI Taxonomy" id="2528008"/>
    <lineage>
        <taxon>Bacteria</taxon>
        <taxon>Pseudomonadati</taxon>
        <taxon>Planctomycetota</taxon>
        <taxon>Planctomycetia</taxon>
        <taxon>Planctomycetia incertae sedis</taxon>
        <taxon>Rohdeia</taxon>
    </lineage>
</organism>